<accession>A0A833J306</accession>
<comment type="similarity">
    <text evidence="1 8">Belongs to the SELO family.</text>
</comment>
<dbReference type="EMBL" id="WEKV01000018">
    <property type="protein sequence ID" value="KAB7783274.1"/>
    <property type="molecule type" value="Genomic_DNA"/>
</dbReference>
<keyword evidence="5 8" id="KW-0547">Nucleotide-binding</keyword>
<comment type="function">
    <text evidence="8">Nucleotidyltransferase involved in the post-translational modification of proteins. It can catalyze the addition of adenosine monophosphate (AMP) or uridine monophosphate (UMP) to a protein, resulting in modifications known as AMPylation and UMPylation.</text>
</comment>
<dbReference type="NCBIfam" id="NF000658">
    <property type="entry name" value="PRK00029.1"/>
    <property type="match status" value="1"/>
</dbReference>
<feature type="active site" description="Proton acceptor" evidence="8">
    <location>
        <position position="309"/>
    </location>
</feature>
<evidence type="ECO:0000256" key="7">
    <source>
        <dbReference type="ARBA" id="ARBA00022842"/>
    </source>
</evidence>
<protein>
    <recommendedName>
        <fullName evidence="8">Protein nucleotidyltransferase YdiU</fullName>
        <ecNumber evidence="8">2.7.7.-</ecNumber>
    </recommendedName>
    <alternativeName>
        <fullName evidence="8">Protein adenylyltransferase YdiU</fullName>
        <ecNumber evidence="8">2.7.7.108</ecNumber>
    </alternativeName>
    <alternativeName>
        <fullName evidence="8">Protein uridylyltransferase YdiU</fullName>
        <ecNumber evidence="8">2.7.7.-</ecNumber>
    </alternativeName>
</protein>
<comment type="catalytic activity">
    <reaction evidence="8">
        <text>L-tyrosyl-[protein] + ATP = O-(5'-adenylyl)-L-tyrosyl-[protein] + diphosphate</text>
        <dbReference type="Rhea" id="RHEA:54288"/>
        <dbReference type="Rhea" id="RHEA-COMP:10136"/>
        <dbReference type="Rhea" id="RHEA-COMP:13846"/>
        <dbReference type="ChEBI" id="CHEBI:30616"/>
        <dbReference type="ChEBI" id="CHEBI:33019"/>
        <dbReference type="ChEBI" id="CHEBI:46858"/>
        <dbReference type="ChEBI" id="CHEBI:83624"/>
        <dbReference type="EC" id="2.7.7.108"/>
    </reaction>
</comment>
<feature type="binding site" evidence="8">
    <location>
        <position position="144"/>
    </location>
    <ligand>
        <name>ATP</name>
        <dbReference type="ChEBI" id="CHEBI:30616"/>
    </ligand>
</feature>
<comment type="catalytic activity">
    <reaction evidence="8">
        <text>L-seryl-[protein] + UTP = O-(5'-uridylyl)-L-seryl-[protein] + diphosphate</text>
        <dbReference type="Rhea" id="RHEA:64604"/>
        <dbReference type="Rhea" id="RHEA-COMP:9863"/>
        <dbReference type="Rhea" id="RHEA-COMP:16635"/>
        <dbReference type="ChEBI" id="CHEBI:29999"/>
        <dbReference type="ChEBI" id="CHEBI:33019"/>
        <dbReference type="ChEBI" id="CHEBI:46398"/>
        <dbReference type="ChEBI" id="CHEBI:156051"/>
    </reaction>
</comment>
<evidence type="ECO:0000256" key="9">
    <source>
        <dbReference type="SAM" id="MobiDB-lite"/>
    </source>
</evidence>
<proteinExistence type="inferred from homology"/>
<evidence type="ECO:0000256" key="6">
    <source>
        <dbReference type="ARBA" id="ARBA00022840"/>
    </source>
</evidence>
<feature type="binding site" evidence="8">
    <location>
        <position position="319"/>
    </location>
    <ligand>
        <name>Mg(2+)</name>
        <dbReference type="ChEBI" id="CHEBI:18420"/>
    </ligand>
</feature>
<evidence type="ECO:0000256" key="2">
    <source>
        <dbReference type="ARBA" id="ARBA00022679"/>
    </source>
</evidence>
<keyword evidence="7 8" id="KW-0460">Magnesium</keyword>
<dbReference type="EC" id="2.7.7.-" evidence="8"/>
<feature type="binding site" evidence="8">
    <location>
        <position position="165"/>
    </location>
    <ligand>
        <name>ATP</name>
        <dbReference type="ChEBI" id="CHEBI:30616"/>
    </ligand>
</feature>
<feature type="binding site" evidence="8">
    <location>
        <position position="177"/>
    </location>
    <ligand>
        <name>ATP</name>
        <dbReference type="ChEBI" id="CHEBI:30616"/>
    </ligand>
</feature>
<feature type="region of interest" description="Disordered" evidence="9">
    <location>
        <begin position="24"/>
        <end position="68"/>
    </location>
</feature>
<evidence type="ECO:0000256" key="5">
    <source>
        <dbReference type="ARBA" id="ARBA00022741"/>
    </source>
</evidence>
<dbReference type="Pfam" id="PF02696">
    <property type="entry name" value="SelO"/>
    <property type="match status" value="1"/>
</dbReference>
<dbReference type="PANTHER" id="PTHR32057">
    <property type="entry name" value="PROTEIN ADENYLYLTRANSFERASE SELO, MITOCHONDRIAL"/>
    <property type="match status" value="1"/>
</dbReference>
<comment type="cofactor">
    <cofactor evidence="8">
        <name>Mg(2+)</name>
        <dbReference type="ChEBI" id="CHEBI:18420"/>
    </cofactor>
    <cofactor evidence="8">
        <name>Mn(2+)</name>
        <dbReference type="ChEBI" id="CHEBI:29035"/>
    </cofactor>
</comment>
<comment type="catalytic activity">
    <reaction evidence="8">
        <text>L-seryl-[protein] + ATP = 3-O-(5'-adenylyl)-L-seryl-[protein] + diphosphate</text>
        <dbReference type="Rhea" id="RHEA:58120"/>
        <dbReference type="Rhea" id="RHEA-COMP:9863"/>
        <dbReference type="Rhea" id="RHEA-COMP:15073"/>
        <dbReference type="ChEBI" id="CHEBI:29999"/>
        <dbReference type="ChEBI" id="CHEBI:30616"/>
        <dbReference type="ChEBI" id="CHEBI:33019"/>
        <dbReference type="ChEBI" id="CHEBI:142516"/>
        <dbReference type="EC" id="2.7.7.108"/>
    </reaction>
</comment>
<feature type="binding site" evidence="8">
    <location>
        <position position="319"/>
    </location>
    <ligand>
        <name>ATP</name>
        <dbReference type="ChEBI" id="CHEBI:30616"/>
    </ligand>
</feature>
<comment type="catalytic activity">
    <reaction evidence="8">
        <text>L-threonyl-[protein] + ATP = 3-O-(5'-adenylyl)-L-threonyl-[protein] + diphosphate</text>
        <dbReference type="Rhea" id="RHEA:54292"/>
        <dbReference type="Rhea" id="RHEA-COMP:11060"/>
        <dbReference type="Rhea" id="RHEA-COMP:13847"/>
        <dbReference type="ChEBI" id="CHEBI:30013"/>
        <dbReference type="ChEBI" id="CHEBI:30616"/>
        <dbReference type="ChEBI" id="CHEBI:33019"/>
        <dbReference type="ChEBI" id="CHEBI:138113"/>
        <dbReference type="EC" id="2.7.7.108"/>
    </reaction>
</comment>
<evidence type="ECO:0000256" key="3">
    <source>
        <dbReference type="ARBA" id="ARBA00022695"/>
    </source>
</evidence>
<feature type="binding site" evidence="8">
    <location>
        <position position="231"/>
    </location>
    <ligand>
        <name>ATP</name>
        <dbReference type="ChEBI" id="CHEBI:30616"/>
    </ligand>
</feature>
<keyword evidence="3 8" id="KW-0548">Nucleotidyltransferase</keyword>
<evidence type="ECO:0000313" key="10">
    <source>
        <dbReference type="EMBL" id="KAB7783274.1"/>
    </source>
</evidence>
<dbReference type="GO" id="GO:0030145">
    <property type="term" value="F:manganese ion binding"/>
    <property type="evidence" value="ECO:0007669"/>
    <property type="project" value="UniProtKB-UniRule"/>
</dbReference>
<dbReference type="AlphaFoldDB" id="A0A833J306"/>
<reference evidence="10 11" key="1">
    <citation type="submission" date="2019-10" db="EMBL/GenBank/DDBJ databases">
        <title>Draft Genome Sequence of the Caffeine Degrading Methylotroph Methylorubrum populi PINKEL.</title>
        <authorList>
            <person name="Dawson S.C."/>
            <person name="Zhang X."/>
            <person name="Wright M.E."/>
            <person name="Sharma G."/>
            <person name="Langner J.T."/>
            <person name="Ditty J.L."/>
            <person name="Subuyuj G.A."/>
        </authorList>
    </citation>
    <scope>NUCLEOTIDE SEQUENCE [LARGE SCALE GENOMIC DNA]</scope>
    <source>
        <strain evidence="10 11">Pinkel</strain>
    </source>
</reference>
<gene>
    <name evidence="8" type="primary">ydiU</name>
    <name evidence="8" type="synonym">selO</name>
    <name evidence="10" type="ORF">F8B43_4568</name>
</gene>
<organism evidence="10 11">
    <name type="scientific">Methylorubrum populi</name>
    <dbReference type="NCBI Taxonomy" id="223967"/>
    <lineage>
        <taxon>Bacteria</taxon>
        <taxon>Pseudomonadati</taxon>
        <taxon>Pseudomonadota</taxon>
        <taxon>Alphaproteobacteria</taxon>
        <taxon>Hyphomicrobiales</taxon>
        <taxon>Methylobacteriaceae</taxon>
        <taxon>Methylorubrum</taxon>
    </lineage>
</organism>
<feature type="binding site" evidence="8">
    <location>
        <position position="143"/>
    </location>
    <ligand>
        <name>ATP</name>
        <dbReference type="ChEBI" id="CHEBI:30616"/>
    </ligand>
</feature>
<comment type="caution">
    <text evidence="10">The sequence shown here is derived from an EMBL/GenBank/DDBJ whole genome shotgun (WGS) entry which is preliminary data.</text>
</comment>
<dbReference type="PANTHER" id="PTHR32057:SF14">
    <property type="entry name" value="PROTEIN ADENYLYLTRANSFERASE SELO, MITOCHONDRIAL"/>
    <property type="match status" value="1"/>
</dbReference>
<dbReference type="InterPro" id="IPR003846">
    <property type="entry name" value="SelO"/>
</dbReference>
<dbReference type="Proteomes" id="UP000469949">
    <property type="component" value="Unassembled WGS sequence"/>
</dbReference>
<keyword evidence="6 8" id="KW-0067">ATP-binding</keyword>
<dbReference type="HAMAP" id="MF_00692">
    <property type="entry name" value="SelO"/>
    <property type="match status" value="1"/>
</dbReference>
<dbReference type="GO" id="GO:0000287">
    <property type="term" value="F:magnesium ion binding"/>
    <property type="evidence" value="ECO:0007669"/>
    <property type="project" value="UniProtKB-UniRule"/>
</dbReference>
<sequence length="533" mass="58686">MPCRARDSQGRARQAFRAAISCWDRPSPPAGSPFRRLDVSPRLPDSSRRSGAAPLSAHRPSRRHADLGPDFSDVVAPAAFPSAILRYRNQAWARRVGLGDLSDEAWIAHFARFTPLPGSFERPLALRYHGHQFRSYNPDLGDGRGFLFAQLHDLRDGRLLDLGTKGSGTTPYSRGADGRLTLKGGVREVLATAMLEALGVETSKTFSLIETGEALDRGDEPSPTRSAVLVRLSHSHLRIGTFQRFLFLEQPEAIARLVDYVVETYYPGIRAADGAERAALFFEAMTARVARMGAQWMAAGFVHGVLNTDNINVTGESFDYGPWRFAPVHDPAFTAAYFDEWGLYSFGRQPEALFWNLSRLADCLLGLVPKERLEAGLKTFGPALQDAFAEAILFRLGVTPVQGEGEGAVHRLVGAFWAFLEKSRAPFEQVFFDWRGGLASETRAARSPAGEHYASDAFRPVHAALQAMRPAAEAKLDHPYFAREKPCTMLIDEVEALWAPIAEADDWSALHAKLAEVEAMAEATGTRPLPPET</sequence>
<dbReference type="GO" id="GO:0070733">
    <property type="term" value="F:AMPylase activity"/>
    <property type="evidence" value="ECO:0007669"/>
    <property type="project" value="UniProtKB-EC"/>
</dbReference>
<evidence type="ECO:0000313" key="11">
    <source>
        <dbReference type="Proteomes" id="UP000469949"/>
    </source>
</evidence>
<comment type="catalytic activity">
    <reaction evidence="8">
        <text>L-tyrosyl-[protein] + UTP = O-(5'-uridylyl)-L-tyrosyl-[protein] + diphosphate</text>
        <dbReference type="Rhea" id="RHEA:83887"/>
        <dbReference type="Rhea" id="RHEA-COMP:10136"/>
        <dbReference type="Rhea" id="RHEA-COMP:20238"/>
        <dbReference type="ChEBI" id="CHEBI:33019"/>
        <dbReference type="ChEBI" id="CHEBI:46398"/>
        <dbReference type="ChEBI" id="CHEBI:46858"/>
        <dbReference type="ChEBI" id="CHEBI:90602"/>
    </reaction>
</comment>
<keyword evidence="8" id="KW-0464">Manganese</keyword>
<comment type="catalytic activity">
    <reaction evidence="8">
        <text>L-histidyl-[protein] + UTP = N(tele)-(5'-uridylyl)-L-histidyl-[protein] + diphosphate</text>
        <dbReference type="Rhea" id="RHEA:83891"/>
        <dbReference type="Rhea" id="RHEA-COMP:9745"/>
        <dbReference type="Rhea" id="RHEA-COMP:20239"/>
        <dbReference type="ChEBI" id="CHEBI:29979"/>
        <dbReference type="ChEBI" id="CHEBI:33019"/>
        <dbReference type="ChEBI" id="CHEBI:46398"/>
        <dbReference type="ChEBI" id="CHEBI:233474"/>
    </reaction>
</comment>
<feature type="binding site" evidence="8">
    <location>
        <position position="310"/>
    </location>
    <ligand>
        <name>Mg(2+)</name>
        <dbReference type="ChEBI" id="CHEBI:18420"/>
    </ligand>
</feature>
<feature type="binding site" evidence="8">
    <location>
        <position position="238"/>
    </location>
    <ligand>
        <name>ATP</name>
        <dbReference type="ChEBI" id="CHEBI:30616"/>
    </ligand>
</feature>
<keyword evidence="4 8" id="KW-0479">Metal-binding</keyword>
<feature type="binding site" evidence="8">
    <location>
        <position position="178"/>
    </location>
    <ligand>
        <name>ATP</name>
        <dbReference type="ChEBI" id="CHEBI:30616"/>
    </ligand>
</feature>
<feature type="binding site" evidence="8">
    <location>
        <position position="141"/>
    </location>
    <ligand>
        <name>ATP</name>
        <dbReference type="ChEBI" id="CHEBI:30616"/>
    </ligand>
</feature>
<evidence type="ECO:0000256" key="4">
    <source>
        <dbReference type="ARBA" id="ARBA00022723"/>
    </source>
</evidence>
<keyword evidence="2 8" id="KW-0808">Transferase</keyword>
<evidence type="ECO:0000256" key="8">
    <source>
        <dbReference type="HAMAP-Rule" id="MF_00692"/>
    </source>
</evidence>
<evidence type="ECO:0000256" key="1">
    <source>
        <dbReference type="ARBA" id="ARBA00009747"/>
    </source>
</evidence>
<dbReference type="GO" id="GO:0005524">
    <property type="term" value="F:ATP binding"/>
    <property type="evidence" value="ECO:0007669"/>
    <property type="project" value="UniProtKB-UniRule"/>
</dbReference>
<dbReference type="EC" id="2.7.7.108" evidence="8"/>
<name>A0A833J306_9HYPH</name>